<proteinExistence type="predicted"/>
<feature type="compositionally biased region" description="Polar residues" evidence="1">
    <location>
        <begin position="125"/>
        <end position="142"/>
    </location>
</feature>
<dbReference type="KEGG" id="acan:ACA1_011910"/>
<dbReference type="GeneID" id="14912924"/>
<feature type="region of interest" description="Disordered" evidence="1">
    <location>
        <begin position="12"/>
        <end position="164"/>
    </location>
</feature>
<evidence type="ECO:0000313" key="3">
    <source>
        <dbReference type="Proteomes" id="UP000011083"/>
    </source>
</evidence>
<dbReference type="VEuPathDB" id="AmoebaDB:ACA1_011910"/>
<sequence length="164" mass="17140">MLTAALHSALANPVGLATSATDDNTAPFVTEAERQMKREPDRLNQEDLKPKQGEDAWGPQEKGDGGEAAYGASMKLDAEEPRAEKRDHQAMALIADPSPGLIGAVRPASSPGGRPADDGGGGSAINHNTENGAIGSPNSNEETVPKDPPPKKPKREEADTRNGK</sequence>
<evidence type="ECO:0000256" key="1">
    <source>
        <dbReference type="SAM" id="MobiDB-lite"/>
    </source>
</evidence>
<name>L8GH48_ACACF</name>
<evidence type="ECO:0000313" key="2">
    <source>
        <dbReference type="EMBL" id="ELR12420.1"/>
    </source>
</evidence>
<protein>
    <submittedName>
        <fullName evidence="2">Uncharacterized protein</fullName>
    </submittedName>
</protein>
<dbReference type="RefSeq" id="XP_004334433.1">
    <property type="nucleotide sequence ID" value="XM_004334385.1"/>
</dbReference>
<feature type="compositionally biased region" description="Basic and acidic residues" evidence="1">
    <location>
        <begin position="143"/>
        <end position="164"/>
    </location>
</feature>
<feature type="compositionally biased region" description="Basic and acidic residues" evidence="1">
    <location>
        <begin position="76"/>
        <end position="89"/>
    </location>
</feature>
<feature type="compositionally biased region" description="Basic and acidic residues" evidence="1">
    <location>
        <begin position="31"/>
        <end position="54"/>
    </location>
</feature>
<keyword evidence="3" id="KW-1185">Reference proteome</keyword>
<accession>L8GH48</accession>
<dbReference type="EMBL" id="KB008117">
    <property type="protein sequence ID" value="ELR12420.1"/>
    <property type="molecule type" value="Genomic_DNA"/>
</dbReference>
<organism evidence="2 3">
    <name type="scientific">Acanthamoeba castellanii (strain ATCC 30010 / Neff)</name>
    <dbReference type="NCBI Taxonomy" id="1257118"/>
    <lineage>
        <taxon>Eukaryota</taxon>
        <taxon>Amoebozoa</taxon>
        <taxon>Discosea</taxon>
        <taxon>Longamoebia</taxon>
        <taxon>Centramoebida</taxon>
        <taxon>Acanthamoebidae</taxon>
        <taxon>Acanthamoeba</taxon>
    </lineage>
</organism>
<dbReference type="Proteomes" id="UP000011083">
    <property type="component" value="Unassembled WGS sequence"/>
</dbReference>
<dbReference type="AlphaFoldDB" id="L8GH48"/>
<gene>
    <name evidence="2" type="ORF">ACA1_011910</name>
</gene>
<reference evidence="2 3" key="1">
    <citation type="journal article" date="2013" name="Genome Biol.">
        <title>Genome of Acanthamoeba castellanii highlights extensive lateral gene transfer and early evolution of tyrosine kinase signaling.</title>
        <authorList>
            <person name="Clarke M."/>
            <person name="Lohan A.J."/>
            <person name="Liu B."/>
            <person name="Lagkouvardos I."/>
            <person name="Roy S."/>
            <person name="Zafar N."/>
            <person name="Bertelli C."/>
            <person name="Schilde C."/>
            <person name="Kianianmomeni A."/>
            <person name="Burglin T.R."/>
            <person name="Frech C."/>
            <person name="Turcotte B."/>
            <person name="Kopec K.O."/>
            <person name="Synnott J.M."/>
            <person name="Choo C."/>
            <person name="Paponov I."/>
            <person name="Finkler A."/>
            <person name="Soon Heng Tan C."/>
            <person name="Hutchins A.P."/>
            <person name="Weinmeier T."/>
            <person name="Rattei T."/>
            <person name="Chu J.S."/>
            <person name="Gimenez G."/>
            <person name="Irimia M."/>
            <person name="Rigden D.J."/>
            <person name="Fitzpatrick D.A."/>
            <person name="Lorenzo-Morales J."/>
            <person name="Bateman A."/>
            <person name="Chiu C.H."/>
            <person name="Tang P."/>
            <person name="Hegemann P."/>
            <person name="Fromm H."/>
            <person name="Raoult D."/>
            <person name="Greub G."/>
            <person name="Miranda-Saavedra D."/>
            <person name="Chen N."/>
            <person name="Nash P."/>
            <person name="Ginger M.L."/>
            <person name="Horn M."/>
            <person name="Schaap P."/>
            <person name="Caler L."/>
            <person name="Loftus B."/>
        </authorList>
    </citation>
    <scope>NUCLEOTIDE SEQUENCE [LARGE SCALE GENOMIC DNA]</scope>
    <source>
        <strain evidence="2 3">Neff</strain>
    </source>
</reference>